<evidence type="ECO:0000256" key="1">
    <source>
        <dbReference type="SAM" id="MobiDB-lite"/>
    </source>
</evidence>
<dbReference type="Proteomes" id="UP000054166">
    <property type="component" value="Unassembled WGS sequence"/>
</dbReference>
<name>A0A0C3AKT6_PILCF</name>
<dbReference type="AlphaFoldDB" id="A0A0C3AKT6"/>
<feature type="compositionally biased region" description="Basic and acidic residues" evidence="1">
    <location>
        <begin position="310"/>
        <end position="319"/>
    </location>
</feature>
<dbReference type="STRING" id="765440.A0A0C3AKT6"/>
<feature type="compositionally biased region" description="Low complexity" evidence="1">
    <location>
        <begin position="212"/>
        <end position="228"/>
    </location>
</feature>
<reference evidence="3" key="2">
    <citation type="submission" date="2015-01" db="EMBL/GenBank/DDBJ databases">
        <title>Evolutionary Origins and Diversification of the Mycorrhizal Mutualists.</title>
        <authorList>
            <consortium name="DOE Joint Genome Institute"/>
            <consortium name="Mycorrhizal Genomics Consortium"/>
            <person name="Kohler A."/>
            <person name="Kuo A."/>
            <person name="Nagy L.G."/>
            <person name="Floudas D."/>
            <person name="Copeland A."/>
            <person name="Barry K.W."/>
            <person name="Cichocki N."/>
            <person name="Veneault-Fourrey C."/>
            <person name="LaButti K."/>
            <person name="Lindquist E.A."/>
            <person name="Lipzen A."/>
            <person name="Lundell T."/>
            <person name="Morin E."/>
            <person name="Murat C."/>
            <person name="Riley R."/>
            <person name="Ohm R."/>
            <person name="Sun H."/>
            <person name="Tunlid A."/>
            <person name="Henrissat B."/>
            <person name="Grigoriev I.V."/>
            <person name="Hibbett D.S."/>
            <person name="Martin F."/>
        </authorList>
    </citation>
    <scope>NUCLEOTIDE SEQUENCE [LARGE SCALE GENOMIC DNA]</scope>
    <source>
        <strain evidence="3">F 1598</strain>
    </source>
</reference>
<keyword evidence="3" id="KW-1185">Reference proteome</keyword>
<feature type="compositionally biased region" description="Polar residues" evidence="1">
    <location>
        <begin position="61"/>
        <end position="78"/>
    </location>
</feature>
<dbReference type="OrthoDB" id="687730at2759"/>
<feature type="region of interest" description="Disordered" evidence="1">
    <location>
        <begin position="61"/>
        <end position="88"/>
    </location>
</feature>
<feature type="compositionally biased region" description="Low complexity" evidence="1">
    <location>
        <begin position="79"/>
        <end position="88"/>
    </location>
</feature>
<feature type="region of interest" description="Disordered" evidence="1">
    <location>
        <begin position="350"/>
        <end position="388"/>
    </location>
</feature>
<dbReference type="HOGENOM" id="CLU_553324_0_0_1"/>
<proteinExistence type="predicted"/>
<feature type="region of interest" description="Disordered" evidence="1">
    <location>
        <begin position="273"/>
        <end position="319"/>
    </location>
</feature>
<feature type="compositionally biased region" description="Low complexity" evidence="1">
    <location>
        <begin position="289"/>
        <end position="299"/>
    </location>
</feature>
<accession>A0A0C3AKT6</accession>
<protein>
    <submittedName>
        <fullName evidence="2">Uncharacterized protein</fullName>
    </submittedName>
</protein>
<feature type="region of interest" description="Disordered" evidence="1">
    <location>
        <begin position="167"/>
        <end position="233"/>
    </location>
</feature>
<reference evidence="2 3" key="1">
    <citation type="submission" date="2014-04" db="EMBL/GenBank/DDBJ databases">
        <authorList>
            <consortium name="DOE Joint Genome Institute"/>
            <person name="Kuo A."/>
            <person name="Tarkka M."/>
            <person name="Buscot F."/>
            <person name="Kohler A."/>
            <person name="Nagy L.G."/>
            <person name="Floudas D."/>
            <person name="Copeland A."/>
            <person name="Barry K.W."/>
            <person name="Cichocki N."/>
            <person name="Veneault-Fourrey C."/>
            <person name="LaButti K."/>
            <person name="Lindquist E.A."/>
            <person name="Lipzen A."/>
            <person name="Lundell T."/>
            <person name="Morin E."/>
            <person name="Murat C."/>
            <person name="Sun H."/>
            <person name="Tunlid A."/>
            <person name="Henrissat B."/>
            <person name="Grigoriev I.V."/>
            <person name="Hibbett D.S."/>
            <person name="Martin F."/>
            <person name="Nordberg H.P."/>
            <person name="Cantor M.N."/>
            <person name="Hua S.X."/>
        </authorList>
    </citation>
    <scope>NUCLEOTIDE SEQUENCE [LARGE SCALE GENOMIC DNA]</scope>
    <source>
        <strain evidence="2 3">F 1598</strain>
    </source>
</reference>
<gene>
    <name evidence="2" type="ORF">PILCRDRAFT_14318</name>
</gene>
<evidence type="ECO:0000313" key="3">
    <source>
        <dbReference type="Proteomes" id="UP000054166"/>
    </source>
</evidence>
<evidence type="ECO:0000313" key="2">
    <source>
        <dbReference type="EMBL" id="KIM74533.1"/>
    </source>
</evidence>
<sequence length="493" mass="53898">MQALPIYPPDELQVLQEENTKIFIKDVKSFDRAFINGERLSPEGLENEPYELKSDDIAEMTTSLSSTTKSPRAPNSISNTNTNTNTLNTAPKTNRLPHPLPPVPLVPPNLTAILLAQGLVGMGGIGNRSGELHKSREAGAELHNLAGAMNDIHDTRHCHPTFRTTLPLSLNQGIQNRHRRRRQQDCDSPQSRRPRYLQLLLTRPPLRRTRLKTYNISTNSNSSTPSNNGESQRSWEMGAELHNLTGGMNGIPLAGHCLTPYHSVLPPVQLPIRTRIYPNNPNNHRRQRQQQQHHQLPPRSATSKPNSTTPREEWEPKVKGVEASLAPAAATAGSGYGGGGRDEDVVEVFSHGSSRRGHPSLRWPYTPSVPDDSSAGNPDPDADPDTLRKDSVNELCLKDAGGGGDSDNVHQLDTPESSVYRVLMSWTKTSNNSPVTPELDSLASSVVKRSGSEENVGKAIPYSDVHMTTISTAVGAVILSVAAATVIWRVNPE</sequence>
<organism evidence="2 3">
    <name type="scientific">Piloderma croceum (strain F 1598)</name>
    <dbReference type="NCBI Taxonomy" id="765440"/>
    <lineage>
        <taxon>Eukaryota</taxon>
        <taxon>Fungi</taxon>
        <taxon>Dikarya</taxon>
        <taxon>Basidiomycota</taxon>
        <taxon>Agaricomycotina</taxon>
        <taxon>Agaricomycetes</taxon>
        <taxon>Agaricomycetidae</taxon>
        <taxon>Atheliales</taxon>
        <taxon>Atheliaceae</taxon>
        <taxon>Piloderma</taxon>
    </lineage>
</organism>
<feature type="compositionally biased region" description="Polar residues" evidence="1">
    <location>
        <begin position="300"/>
        <end position="309"/>
    </location>
</feature>
<dbReference type="InParanoid" id="A0A0C3AKT6"/>
<dbReference type="EMBL" id="KN833059">
    <property type="protein sequence ID" value="KIM74533.1"/>
    <property type="molecule type" value="Genomic_DNA"/>
</dbReference>